<proteinExistence type="predicted"/>
<evidence type="ECO:0008006" key="4">
    <source>
        <dbReference type="Google" id="ProtNLM"/>
    </source>
</evidence>
<name>A0A6G1GUP4_9PEZI</name>
<dbReference type="EMBL" id="ML977166">
    <property type="protein sequence ID" value="KAF1984686.1"/>
    <property type="molecule type" value="Genomic_DNA"/>
</dbReference>
<sequence>MSLTTTKTPSPRPSQRYQRNALGWWIIYLNLFFVVFYTIILIATFIFAKVHEDEEIRGVYTAGFMFKEWNDGSAEVMMRLWPVLYEGIHLPVYIWMMRTYRLHPVTALVFSIISQCAWVIVALFNTFIGLGAEYKTSPSWDFLSWAAVALPLIIVCVYIALMGCKAHCVRLWRRERKLRGLNAAAASADSYDEGVEIELESQGVKH</sequence>
<accession>A0A6G1GUP4</accession>
<gene>
    <name evidence="2" type="ORF">K402DRAFT_464933</name>
</gene>
<feature type="transmembrane region" description="Helical" evidence="1">
    <location>
        <begin position="21"/>
        <end position="48"/>
    </location>
</feature>
<evidence type="ECO:0000313" key="3">
    <source>
        <dbReference type="Proteomes" id="UP000800041"/>
    </source>
</evidence>
<organism evidence="2 3">
    <name type="scientific">Aulographum hederae CBS 113979</name>
    <dbReference type="NCBI Taxonomy" id="1176131"/>
    <lineage>
        <taxon>Eukaryota</taxon>
        <taxon>Fungi</taxon>
        <taxon>Dikarya</taxon>
        <taxon>Ascomycota</taxon>
        <taxon>Pezizomycotina</taxon>
        <taxon>Dothideomycetes</taxon>
        <taxon>Pleosporomycetidae</taxon>
        <taxon>Aulographales</taxon>
        <taxon>Aulographaceae</taxon>
    </lineage>
</organism>
<keyword evidence="1" id="KW-0472">Membrane</keyword>
<dbReference type="OrthoDB" id="10278563at2759"/>
<feature type="transmembrane region" description="Helical" evidence="1">
    <location>
        <begin position="107"/>
        <end position="130"/>
    </location>
</feature>
<protein>
    <recommendedName>
        <fullName evidence="4">EXPERA domain-containing protein</fullName>
    </recommendedName>
</protein>
<keyword evidence="1" id="KW-1133">Transmembrane helix</keyword>
<dbReference type="Proteomes" id="UP000800041">
    <property type="component" value="Unassembled WGS sequence"/>
</dbReference>
<feature type="transmembrane region" description="Helical" evidence="1">
    <location>
        <begin position="76"/>
        <end position="95"/>
    </location>
</feature>
<evidence type="ECO:0000256" key="1">
    <source>
        <dbReference type="SAM" id="Phobius"/>
    </source>
</evidence>
<keyword evidence="3" id="KW-1185">Reference proteome</keyword>
<evidence type="ECO:0000313" key="2">
    <source>
        <dbReference type="EMBL" id="KAF1984686.1"/>
    </source>
</evidence>
<reference evidence="2" key="1">
    <citation type="journal article" date="2020" name="Stud. Mycol.">
        <title>101 Dothideomycetes genomes: a test case for predicting lifestyles and emergence of pathogens.</title>
        <authorList>
            <person name="Haridas S."/>
            <person name="Albert R."/>
            <person name="Binder M."/>
            <person name="Bloem J."/>
            <person name="Labutti K."/>
            <person name="Salamov A."/>
            <person name="Andreopoulos B."/>
            <person name="Baker S."/>
            <person name="Barry K."/>
            <person name="Bills G."/>
            <person name="Bluhm B."/>
            <person name="Cannon C."/>
            <person name="Castanera R."/>
            <person name="Culley D."/>
            <person name="Daum C."/>
            <person name="Ezra D."/>
            <person name="Gonzalez J."/>
            <person name="Henrissat B."/>
            <person name="Kuo A."/>
            <person name="Liang C."/>
            <person name="Lipzen A."/>
            <person name="Lutzoni F."/>
            <person name="Magnuson J."/>
            <person name="Mondo S."/>
            <person name="Nolan M."/>
            <person name="Ohm R."/>
            <person name="Pangilinan J."/>
            <person name="Park H.-J."/>
            <person name="Ramirez L."/>
            <person name="Alfaro M."/>
            <person name="Sun H."/>
            <person name="Tritt A."/>
            <person name="Yoshinaga Y."/>
            <person name="Zwiers L.-H."/>
            <person name="Turgeon B."/>
            <person name="Goodwin S."/>
            <person name="Spatafora J."/>
            <person name="Crous P."/>
            <person name="Grigoriev I."/>
        </authorList>
    </citation>
    <scope>NUCLEOTIDE SEQUENCE</scope>
    <source>
        <strain evidence="2">CBS 113979</strain>
    </source>
</reference>
<dbReference type="AlphaFoldDB" id="A0A6G1GUP4"/>
<keyword evidence="1" id="KW-0812">Transmembrane</keyword>
<feature type="transmembrane region" description="Helical" evidence="1">
    <location>
        <begin position="142"/>
        <end position="164"/>
    </location>
</feature>